<keyword evidence="2" id="KW-1133">Transmembrane helix</keyword>
<dbReference type="GO" id="GO:0000329">
    <property type="term" value="C:fungal-type vacuole membrane"/>
    <property type="evidence" value="ECO:0007669"/>
    <property type="project" value="InterPro"/>
</dbReference>
<sequence>MSAPRPGYEDDHLNQQHDYPTSRPGQQLLSHEEEFTPEEEAGAIQPQIYGPPLPWYRRRRFWLGCGGATVVAIVAIVLLVLFVIFPKVAQSSIDNADMKFRQIQITKPTDDSMLMEMDAEMLNTGPVSADVTFTEPVDVYWKSQHLGAVELKPLSISGGSGQMKQTSVFRIKDQANFG</sequence>
<dbReference type="AlphaFoldDB" id="A0A4P9ZM20"/>
<dbReference type="EMBL" id="ML003745">
    <property type="protein sequence ID" value="RKP33561.1"/>
    <property type="molecule type" value="Genomic_DNA"/>
</dbReference>
<dbReference type="InterPro" id="IPR046368">
    <property type="entry name" value="Tag1"/>
</dbReference>
<evidence type="ECO:0000256" key="2">
    <source>
        <dbReference type="SAM" id="Phobius"/>
    </source>
</evidence>
<feature type="region of interest" description="Disordered" evidence="1">
    <location>
        <begin position="1"/>
        <end position="26"/>
    </location>
</feature>
<proteinExistence type="predicted"/>
<dbReference type="STRING" id="215637.A0A4P9ZM20"/>
<feature type="transmembrane region" description="Helical" evidence="2">
    <location>
        <begin position="61"/>
        <end position="85"/>
    </location>
</feature>
<feature type="non-terminal residue" evidence="3">
    <location>
        <position position="178"/>
    </location>
</feature>
<keyword evidence="2" id="KW-0472">Membrane</keyword>
<evidence type="ECO:0000313" key="4">
    <source>
        <dbReference type="Proteomes" id="UP000268162"/>
    </source>
</evidence>
<evidence type="ECO:0000256" key="1">
    <source>
        <dbReference type="SAM" id="MobiDB-lite"/>
    </source>
</evidence>
<keyword evidence="2" id="KW-0812">Transmembrane</keyword>
<name>A0A4P9ZM20_9FUNG</name>
<dbReference type="PANTHER" id="PTHR35895:SF1">
    <property type="entry name" value="LIPID-BINDING SERUM GLYCOPROTEIN C-TERMINAL DOMAIN-CONTAINING PROTEIN"/>
    <property type="match status" value="1"/>
</dbReference>
<dbReference type="PANTHER" id="PTHR35895">
    <property type="entry name" value="CHROMOSOME 16, WHOLE GENOME SHOTGUN SEQUENCE"/>
    <property type="match status" value="1"/>
</dbReference>
<protein>
    <submittedName>
        <fullName evidence="3">Uncharacterized protein</fullName>
    </submittedName>
</protein>
<keyword evidence="4" id="KW-1185">Reference proteome</keyword>
<feature type="compositionally biased region" description="Polar residues" evidence="1">
    <location>
        <begin position="16"/>
        <end position="26"/>
    </location>
</feature>
<accession>A0A4P9ZM20</accession>
<gene>
    <name evidence="3" type="ORF">BJ085DRAFT_40851</name>
</gene>
<evidence type="ECO:0000313" key="3">
    <source>
        <dbReference type="EMBL" id="RKP33561.1"/>
    </source>
</evidence>
<reference evidence="4" key="1">
    <citation type="journal article" date="2018" name="Nat. Microbiol.">
        <title>Leveraging single-cell genomics to expand the fungal tree of life.</title>
        <authorList>
            <person name="Ahrendt S.R."/>
            <person name="Quandt C.A."/>
            <person name="Ciobanu D."/>
            <person name="Clum A."/>
            <person name="Salamov A."/>
            <person name="Andreopoulos B."/>
            <person name="Cheng J.F."/>
            <person name="Woyke T."/>
            <person name="Pelin A."/>
            <person name="Henrissat B."/>
            <person name="Reynolds N.K."/>
            <person name="Benny G.L."/>
            <person name="Smith M.E."/>
            <person name="James T.Y."/>
            <person name="Grigoriev I.V."/>
        </authorList>
    </citation>
    <scope>NUCLEOTIDE SEQUENCE [LARGE SCALE GENOMIC DNA]</scope>
    <source>
        <strain evidence="4">RSA 468</strain>
    </source>
</reference>
<organism evidence="3 4">
    <name type="scientific">Dimargaris cristalligena</name>
    <dbReference type="NCBI Taxonomy" id="215637"/>
    <lineage>
        <taxon>Eukaryota</taxon>
        <taxon>Fungi</taxon>
        <taxon>Fungi incertae sedis</taxon>
        <taxon>Zoopagomycota</taxon>
        <taxon>Kickxellomycotina</taxon>
        <taxon>Dimargaritomycetes</taxon>
        <taxon>Dimargaritales</taxon>
        <taxon>Dimargaritaceae</taxon>
        <taxon>Dimargaris</taxon>
    </lineage>
</organism>
<dbReference type="Proteomes" id="UP000268162">
    <property type="component" value="Unassembled WGS sequence"/>
</dbReference>